<reference evidence="10 11" key="1">
    <citation type="submission" date="2019-03" db="EMBL/GenBank/DDBJ databases">
        <title>Genomic Encyclopedia of Type Strains, Phase IV (KMG-IV): sequencing the most valuable type-strain genomes for metagenomic binning, comparative biology and taxonomic classification.</title>
        <authorList>
            <person name="Goeker M."/>
        </authorList>
    </citation>
    <scope>NUCLEOTIDE SEQUENCE [LARGE SCALE GENOMIC DNA]</scope>
    <source>
        <strain evidence="10 11">DSM 18792</strain>
    </source>
</reference>
<dbReference type="Proteomes" id="UP000295455">
    <property type="component" value="Unassembled WGS sequence"/>
</dbReference>
<comment type="subcellular location">
    <subcellularLocation>
        <location evidence="1">Cell membrane</location>
        <topology evidence="1">Multi-pass membrane protein</topology>
    </subcellularLocation>
</comment>
<evidence type="ECO:0000256" key="4">
    <source>
        <dbReference type="ARBA" id="ARBA00022989"/>
    </source>
</evidence>
<dbReference type="InterPro" id="IPR050250">
    <property type="entry name" value="Macrolide_Exporter_MacB"/>
</dbReference>
<keyword evidence="4 7" id="KW-1133">Transmembrane helix</keyword>
<protein>
    <submittedName>
        <fullName evidence="10">Putative ABC transport system permease protein</fullName>
    </submittedName>
</protein>
<dbReference type="RefSeq" id="WP_132214455.1">
    <property type="nucleotide sequence ID" value="NZ_OX156936.1"/>
</dbReference>
<name>A0A4R1RST3_9FLAO</name>
<feature type="domain" description="ABC3 transporter permease C-terminal" evidence="8">
    <location>
        <begin position="285"/>
        <end position="402"/>
    </location>
</feature>
<feature type="transmembrane region" description="Helical" evidence="7">
    <location>
        <begin position="326"/>
        <end position="353"/>
    </location>
</feature>
<keyword evidence="3 7" id="KW-0812">Transmembrane</keyword>
<dbReference type="GO" id="GO:0022857">
    <property type="term" value="F:transmembrane transporter activity"/>
    <property type="evidence" value="ECO:0007669"/>
    <property type="project" value="TreeGrafter"/>
</dbReference>
<feature type="transmembrane region" description="Helical" evidence="7">
    <location>
        <begin position="21"/>
        <end position="42"/>
    </location>
</feature>
<comment type="caution">
    <text evidence="10">The sequence shown here is derived from an EMBL/GenBank/DDBJ whole genome shotgun (WGS) entry which is preliminary data.</text>
</comment>
<evidence type="ECO:0000256" key="3">
    <source>
        <dbReference type="ARBA" id="ARBA00022692"/>
    </source>
</evidence>
<keyword evidence="2" id="KW-1003">Cell membrane</keyword>
<evidence type="ECO:0000256" key="7">
    <source>
        <dbReference type="SAM" id="Phobius"/>
    </source>
</evidence>
<gene>
    <name evidence="10" type="ORF">EV196_101461</name>
</gene>
<dbReference type="PANTHER" id="PTHR30572">
    <property type="entry name" value="MEMBRANE COMPONENT OF TRANSPORTER-RELATED"/>
    <property type="match status" value="1"/>
</dbReference>
<dbReference type="InterPro" id="IPR003838">
    <property type="entry name" value="ABC3_permease_C"/>
</dbReference>
<feature type="transmembrane region" description="Helical" evidence="7">
    <location>
        <begin position="373"/>
        <end position="392"/>
    </location>
</feature>
<comment type="similarity">
    <text evidence="6">Belongs to the ABC-4 integral membrane protein family.</text>
</comment>
<dbReference type="Pfam" id="PF02687">
    <property type="entry name" value="FtsX"/>
    <property type="match status" value="1"/>
</dbReference>
<evidence type="ECO:0000259" key="8">
    <source>
        <dbReference type="Pfam" id="PF02687"/>
    </source>
</evidence>
<evidence type="ECO:0000256" key="1">
    <source>
        <dbReference type="ARBA" id="ARBA00004651"/>
    </source>
</evidence>
<keyword evidence="11" id="KW-1185">Reference proteome</keyword>
<dbReference type="PANTHER" id="PTHR30572:SF4">
    <property type="entry name" value="ABC TRANSPORTER PERMEASE YTRF"/>
    <property type="match status" value="1"/>
</dbReference>
<dbReference type="AlphaFoldDB" id="A0A4R1RST3"/>
<evidence type="ECO:0000259" key="9">
    <source>
        <dbReference type="Pfam" id="PF12704"/>
    </source>
</evidence>
<evidence type="ECO:0000313" key="11">
    <source>
        <dbReference type="Proteomes" id="UP000295455"/>
    </source>
</evidence>
<proteinExistence type="inferred from homology"/>
<sequence length="409" mass="45216">MFDIDLWREIFQSINKNRTRSLLSGFTVAFAILLFTILFGIANGLQNTFAEAFSDDATNSIYINSGKTTKANKGLQAGRQIQFKNEDFSYIKDEFGNKVEFITARIYNNVQASFRNEQSSYSLRGVHPDHQFLEKTNVIEGRYINQNDLENKTKVVVIGRKIEEDLFLKTTALGKYINLSGIPYKVVGIFTDDGGDYEERIIYTPVSTAQQVYGNNDYIDQINLTYNPEMNYDQALAFSTSITKKLKDRFSVASSDQRAVRVRNMAEGTKAVSQMTFGLTVIILVIGFGTLIAGIVGVSNIMIFIVKERTKEIGIRKALGATPRSIVSIILMESILITAIAGYVGLLIGVGVIELAEPILKDYFIKDPGVSNSLVIGATLTLVGAGAIAGYFPAKRASKIKPIVALRND</sequence>
<evidence type="ECO:0000256" key="5">
    <source>
        <dbReference type="ARBA" id="ARBA00023136"/>
    </source>
</evidence>
<evidence type="ECO:0000256" key="2">
    <source>
        <dbReference type="ARBA" id="ARBA00022475"/>
    </source>
</evidence>
<dbReference type="EMBL" id="SLUP01000001">
    <property type="protein sequence ID" value="TCL69032.1"/>
    <property type="molecule type" value="Genomic_DNA"/>
</dbReference>
<dbReference type="OrthoDB" id="9770036at2"/>
<organism evidence="10 11">
    <name type="scientific">Mariniflexile fucanivorans</name>
    <dbReference type="NCBI Taxonomy" id="264023"/>
    <lineage>
        <taxon>Bacteria</taxon>
        <taxon>Pseudomonadati</taxon>
        <taxon>Bacteroidota</taxon>
        <taxon>Flavobacteriia</taxon>
        <taxon>Flavobacteriales</taxon>
        <taxon>Flavobacteriaceae</taxon>
        <taxon>Mariniflexile</taxon>
    </lineage>
</organism>
<dbReference type="GO" id="GO:0005886">
    <property type="term" value="C:plasma membrane"/>
    <property type="evidence" value="ECO:0007669"/>
    <property type="project" value="UniProtKB-SubCell"/>
</dbReference>
<dbReference type="Pfam" id="PF12704">
    <property type="entry name" value="MacB_PCD"/>
    <property type="match status" value="1"/>
</dbReference>
<feature type="domain" description="MacB-like periplasmic core" evidence="9">
    <location>
        <begin position="21"/>
        <end position="235"/>
    </location>
</feature>
<evidence type="ECO:0000313" key="10">
    <source>
        <dbReference type="EMBL" id="TCL69032.1"/>
    </source>
</evidence>
<keyword evidence="5 7" id="KW-0472">Membrane</keyword>
<accession>A0A4R1RST3</accession>
<feature type="transmembrane region" description="Helical" evidence="7">
    <location>
        <begin position="277"/>
        <end position="305"/>
    </location>
</feature>
<evidence type="ECO:0000256" key="6">
    <source>
        <dbReference type="ARBA" id="ARBA00038076"/>
    </source>
</evidence>
<dbReference type="InterPro" id="IPR025857">
    <property type="entry name" value="MacB_PCD"/>
</dbReference>